<comment type="caution">
    <text evidence="2">The sequence shown here is derived from an EMBL/GenBank/DDBJ whole genome shotgun (WGS) entry which is preliminary data.</text>
</comment>
<evidence type="ECO:0000259" key="1">
    <source>
        <dbReference type="Pfam" id="PF13403"/>
    </source>
</evidence>
<feature type="domain" description="Hedgehog/Intein (Hint)" evidence="1">
    <location>
        <begin position="142"/>
        <end position="275"/>
    </location>
</feature>
<dbReference type="Pfam" id="PF13403">
    <property type="entry name" value="Hint_2"/>
    <property type="match status" value="1"/>
</dbReference>
<proteinExistence type="predicted"/>
<accession>A0ABW2BB28</accession>
<dbReference type="EMBL" id="JBHSWG010000004">
    <property type="protein sequence ID" value="MFC6762402.1"/>
    <property type="molecule type" value="Genomic_DNA"/>
</dbReference>
<dbReference type="Gene3D" id="2.170.16.10">
    <property type="entry name" value="Hedgehog/Intein (Hint) domain"/>
    <property type="match status" value="1"/>
</dbReference>
<name>A0ABW2BB28_9RHOB</name>
<dbReference type="Proteomes" id="UP001596353">
    <property type="component" value="Unassembled WGS sequence"/>
</dbReference>
<dbReference type="InterPro" id="IPR028992">
    <property type="entry name" value="Hedgehog/Intein_dom"/>
</dbReference>
<organism evidence="2 3">
    <name type="scientific">Sulfitobacter porphyrae</name>
    <dbReference type="NCBI Taxonomy" id="1246864"/>
    <lineage>
        <taxon>Bacteria</taxon>
        <taxon>Pseudomonadati</taxon>
        <taxon>Pseudomonadota</taxon>
        <taxon>Alphaproteobacteria</taxon>
        <taxon>Rhodobacterales</taxon>
        <taxon>Roseobacteraceae</taxon>
        <taxon>Sulfitobacter</taxon>
    </lineage>
</organism>
<keyword evidence="3" id="KW-1185">Reference proteome</keyword>
<dbReference type="InterPro" id="IPR036844">
    <property type="entry name" value="Hint_dom_sf"/>
</dbReference>
<sequence>MPDYDLNFFDLSQMHTSNWGAVHSPDGGSWNVGTDTIYLYPWAIIDTVSVTDDDGSFADDDFTQSLTYDFFPFWAGTNVQNEYMLTVEDALGNQYQLAGVTADHNNFYVEGFAFVGAAPPTGENLLIVGVQDSASMSYSPACFTPGAMVRTERGEVPVEHLRESEMVWTLDHGAQPLRMVAGRHLRFSAPHPHKPILIPAGTIGSGGRLVVSPQHRLLLRCDRRGEVLVPAKSLLALRGVRVMQGKRAVQYLHLAFERHEIIMVDGVLTESLHAGPMALRGLAPAAQQRLRRIIGAPGASARATDADCARWSRTRSAPCRQGVADTCPRVG</sequence>
<dbReference type="PROSITE" id="PS50817">
    <property type="entry name" value="INTEIN_N_TER"/>
    <property type="match status" value="1"/>
</dbReference>
<evidence type="ECO:0000313" key="3">
    <source>
        <dbReference type="Proteomes" id="UP001596353"/>
    </source>
</evidence>
<dbReference type="SUPFAM" id="SSF51294">
    <property type="entry name" value="Hedgehog/intein (Hint) domain"/>
    <property type="match status" value="1"/>
</dbReference>
<protein>
    <submittedName>
        <fullName evidence="2">Hint domain-containing protein</fullName>
    </submittedName>
</protein>
<gene>
    <name evidence="2" type="ORF">ACFQFQ_27320</name>
</gene>
<evidence type="ECO:0000313" key="2">
    <source>
        <dbReference type="EMBL" id="MFC6762402.1"/>
    </source>
</evidence>
<dbReference type="InterPro" id="IPR006141">
    <property type="entry name" value="Intein_N"/>
</dbReference>
<reference evidence="3" key="1">
    <citation type="journal article" date="2019" name="Int. J. Syst. Evol. Microbiol.">
        <title>The Global Catalogue of Microorganisms (GCM) 10K type strain sequencing project: providing services to taxonomists for standard genome sequencing and annotation.</title>
        <authorList>
            <consortium name="The Broad Institute Genomics Platform"/>
            <consortium name="The Broad Institute Genome Sequencing Center for Infectious Disease"/>
            <person name="Wu L."/>
            <person name="Ma J."/>
        </authorList>
    </citation>
    <scope>NUCLEOTIDE SEQUENCE [LARGE SCALE GENOMIC DNA]</scope>
    <source>
        <strain evidence="3">CCUG 66188</strain>
    </source>
</reference>